<feature type="compositionally biased region" description="Pro residues" evidence="1">
    <location>
        <begin position="56"/>
        <end position="66"/>
    </location>
</feature>
<name>A0A6J0IM97_9PASS</name>
<reference evidence="3" key="1">
    <citation type="submission" date="2025-08" db="UniProtKB">
        <authorList>
            <consortium name="RefSeq"/>
        </authorList>
    </citation>
    <scope>IDENTIFICATION</scope>
</reference>
<gene>
    <name evidence="3" type="primary">LOC108505502</name>
</gene>
<feature type="compositionally biased region" description="Low complexity" evidence="1">
    <location>
        <begin position="1"/>
        <end position="10"/>
    </location>
</feature>
<feature type="region of interest" description="Disordered" evidence="1">
    <location>
        <begin position="1"/>
        <end position="69"/>
    </location>
</feature>
<keyword evidence="2" id="KW-1185">Reference proteome</keyword>
<dbReference type="GeneID" id="108505502"/>
<feature type="compositionally biased region" description="Low complexity" evidence="1">
    <location>
        <begin position="46"/>
        <end position="55"/>
    </location>
</feature>
<evidence type="ECO:0000313" key="2">
    <source>
        <dbReference type="Proteomes" id="UP000504624"/>
    </source>
</evidence>
<proteinExistence type="predicted"/>
<dbReference type="RefSeq" id="XP_017687061.1">
    <property type="nucleotide sequence ID" value="XM_017831572.1"/>
</dbReference>
<evidence type="ECO:0000313" key="3">
    <source>
        <dbReference type="RefSeq" id="XP_017687061.1"/>
    </source>
</evidence>
<evidence type="ECO:0000256" key="1">
    <source>
        <dbReference type="SAM" id="MobiDB-lite"/>
    </source>
</evidence>
<dbReference type="AlphaFoldDB" id="A0A6J0IM97"/>
<accession>A0A6J0IM97</accession>
<protein>
    <submittedName>
        <fullName evidence="3">Translation initiation factor IF-2-like</fullName>
    </submittedName>
</protein>
<dbReference type="Proteomes" id="UP000504624">
    <property type="component" value="Unplaced"/>
</dbReference>
<sequence length="195" mass="20721">MSAAAAAAAASPPPRSAVRSLTDSPAAAAAAAHGRRRPLRAEPSRAEPTCAAAAPPAAPPPRPPRGPYITRPLPTASRCLSLARPGSRVPWEGAAQGSAFIYESVLHRRCVLPAQSLRAPDRGRCVAEAVRFCGAAKHPQRREEKGPVGLRVVTACRYQCTTRQEQTGGNMGHPDGTWTKPVHLFDHPFDKNSFL</sequence>
<organism evidence="2 3">
    <name type="scientific">Lepidothrix coronata</name>
    <name type="common">blue-crowned manakin</name>
    <dbReference type="NCBI Taxonomy" id="321398"/>
    <lineage>
        <taxon>Eukaryota</taxon>
        <taxon>Metazoa</taxon>
        <taxon>Chordata</taxon>
        <taxon>Craniata</taxon>
        <taxon>Vertebrata</taxon>
        <taxon>Euteleostomi</taxon>
        <taxon>Archelosauria</taxon>
        <taxon>Archosauria</taxon>
        <taxon>Dinosauria</taxon>
        <taxon>Saurischia</taxon>
        <taxon>Theropoda</taxon>
        <taxon>Coelurosauria</taxon>
        <taxon>Aves</taxon>
        <taxon>Neognathae</taxon>
        <taxon>Neoaves</taxon>
        <taxon>Telluraves</taxon>
        <taxon>Australaves</taxon>
        <taxon>Passeriformes</taxon>
        <taxon>Pipridae</taxon>
        <taxon>Lepidothrix</taxon>
    </lineage>
</organism>